<gene>
    <name evidence="1" type="ORF">P9B03_17850</name>
</gene>
<proteinExistence type="predicted"/>
<dbReference type="AlphaFoldDB" id="A0AAW9NRX3"/>
<keyword evidence="2" id="KW-1185">Reference proteome</keyword>
<comment type="caution">
    <text evidence="1">The sequence shown here is derived from an EMBL/GenBank/DDBJ whole genome shotgun (WGS) entry which is preliminary data.</text>
</comment>
<accession>A0AAW9NRX3</accession>
<protein>
    <submittedName>
        <fullName evidence="1">Uncharacterized protein</fullName>
    </submittedName>
</protein>
<dbReference type="RefSeq" id="WP_326124931.1">
    <property type="nucleotide sequence ID" value="NZ_JARSFG010000028.1"/>
</dbReference>
<evidence type="ECO:0000313" key="1">
    <source>
        <dbReference type="EMBL" id="MEC1180362.1"/>
    </source>
</evidence>
<name>A0AAW9NRX3_9BACL</name>
<organism evidence="1 2">
    <name type="scientific">Metasolibacillus meyeri</name>
    <dbReference type="NCBI Taxonomy" id="1071052"/>
    <lineage>
        <taxon>Bacteria</taxon>
        <taxon>Bacillati</taxon>
        <taxon>Bacillota</taxon>
        <taxon>Bacilli</taxon>
        <taxon>Bacillales</taxon>
        <taxon>Caryophanaceae</taxon>
        <taxon>Metasolibacillus</taxon>
    </lineage>
</organism>
<evidence type="ECO:0000313" key="2">
    <source>
        <dbReference type="Proteomes" id="UP001344888"/>
    </source>
</evidence>
<dbReference type="EMBL" id="JARSFG010000028">
    <property type="protein sequence ID" value="MEC1180362.1"/>
    <property type="molecule type" value="Genomic_DNA"/>
</dbReference>
<reference evidence="1 2" key="1">
    <citation type="submission" date="2023-03" db="EMBL/GenBank/DDBJ databases">
        <title>Bacillus Genome Sequencing.</title>
        <authorList>
            <person name="Dunlap C."/>
        </authorList>
    </citation>
    <scope>NUCLEOTIDE SEQUENCE [LARGE SCALE GENOMIC DNA]</scope>
    <source>
        <strain evidence="1 2">B-59205</strain>
    </source>
</reference>
<sequence length="83" mass="9661">MSEIDKRNRLSEEPFDYQITKKGTILIYYKGEQIKIVKDKEAEHLIARIKEDEDNVAAVQLLLAKITGNFKRGNEKIGKNKRK</sequence>
<dbReference type="Proteomes" id="UP001344888">
    <property type="component" value="Unassembled WGS sequence"/>
</dbReference>